<feature type="compositionally biased region" description="Basic residues" evidence="1">
    <location>
        <begin position="47"/>
        <end position="69"/>
    </location>
</feature>
<evidence type="ECO:0000256" key="3">
    <source>
        <dbReference type="SAM" id="SignalP"/>
    </source>
</evidence>
<feature type="region of interest" description="Disordered" evidence="1">
    <location>
        <begin position="46"/>
        <end position="69"/>
    </location>
</feature>
<keyword evidence="2" id="KW-0812">Transmembrane</keyword>
<keyword evidence="2" id="KW-0472">Membrane</keyword>
<feature type="signal peptide" evidence="3">
    <location>
        <begin position="1"/>
        <end position="24"/>
    </location>
</feature>
<feature type="region of interest" description="Disordered" evidence="1">
    <location>
        <begin position="274"/>
        <end position="296"/>
    </location>
</feature>
<dbReference type="EMBL" id="QUSY01000860">
    <property type="protein sequence ID" value="RHY27017.1"/>
    <property type="molecule type" value="Genomic_DNA"/>
</dbReference>
<dbReference type="Proteomes" id="UP000285060">
    <property type="component" value="Unassembled WGS sequence"/>
</dbReference>
<dbReference type="AlphaFoldDB" id="A0A418APD3"/>
<sequence length="296" mass="33827">MSPTFLIHLVPWRILLWGCHPTESMAPHESAHADIEACLPAEVHAAASHHKPQHSHRHKHRKHHRYHHHHHHHRQLNSLFYTLAAVVVACVLLLFSMMQRMTLDATLHDLMNAFVNADFVPNAVSQGIVELRIPESRAVQPIDIERQLLGTLFTQLVSRKQKLMMEIVKGAHVVVENDQGRFYELFKSISTSTYSRISSHFSNNVQYSVPQGYLLDTLLTGTTSNNDSWFQFEGANWDPLGRPLDSLIHCLNYIEYKIRGVQVGPLGTSMHTDRNPLRIPFHNRTGDSPSDALYRP</sequence>
<keyword evidence="2" id="KW-1133">Transmembrane helix</keyword>
<feature type="transmembrane region" description="Helical" evidence="2">
    <location>
        <begin position="79"/>
        <end position="98"/>
    </location>
</feature>
<dbReference type="VEuPathDB" id="FungiDB:H310_01270"/>
<protein>
    <submittedName>
        <fullName evidence="4">Uncharacterized protein</fullName>
    </submittedName>
</protein>
<accession>A0A418APD3</accession>
<keyword evidence="3" id="KW-0732">Signal</keyword>
<keyword evidence="5" id="KW-1185">Reference proteome</keyword>
<reference evidence="4 5" key="1">
    <citation type="submission" date="2018-08" db="EMBL/GenBank/DDBJ databases">
        <title>Aphanomyces genome sequencing and annotation.</title>
        <authorList>
            <person name="Minardi D."/>
            <person name="Oidtmann B."/>
            <person name="Van Der Giezen M."/>
            <person name="Studholme D.J."/>
        </authorList>
    </citation>
    <scope>NUCLEOTIDE SEQUENCE [LARGE SCALE GENOMIC DNA]</scope>
    <source>
        <strain evidence="4 5">NJM0002</strain>
    </source>
</reference>
<proteinExistence type="predicted"/>
<organism evidence="4 5">
    <name type="scientific">Aphanomyces invadans</name>
    <dbReference type="NCBI Taxonomy" id="157072"/>
    <lineage>
        <taxon>Eukaryota</taxon>
        <taxon>Sar</taxon>
        <taxon>Stramenopiles</taxon>
        <taxon>Oomycota</taxon>
        <taxon>Saprolegniomycetes</taxon>
        <taxon>Saprolegniales</taxon>
        <taxon>Verrucalvaceae</taxon>
        <taxon>Aphanomyces</taxon>
    </lineage>
</organism>
<name>A0A418APD3_9STRA</name>
<comment type="caution">
    <text evidence="4">The sequence shown here is derived from an EMBL/GenBank/DDBJ whole genome shotgun (WGS) entry which is preliminary data.</text>
</comment>
<evidence type="ECO:0000313" key="5">
    <source>
        <dbReference type="Proteomes" id="UP000285060"/>
    </source>
</evidence>
<evidence type="ECO:0000313" key="4">
    <source>
        <dbReference type="EMBL" id="RHY27017.1"/>
    </source>
</evidence>
<evidence type="ECO:0000256" key="1">
    <source>
        <dbReference type="SAM" id="MobiDB-lite"/>
    </source>
</evidence>
<gene>
    <name evidence="4" type="ORF">DYB32_009178</name>
</gene>
<feature type="chain" id="PRO_5019131337" evidence="3">
    <location>
        <begin position="25"/>
        <end position="296"/>
    </location>
</feature>
<evidence type="ECO:0000256" key="2">
    <source>
        <dbReference type="SAM" id="Phobius"/>
    </source>
</evidence>